<keyword evidence="1" id="KW-0472">Membrane</keyword>
<sequence>MTNSGTTRLAGLDVVGSPGGLDSTTGRWAVVADGTAPIAVGSVVAGGFGVELAKSFMADEPGGRWWFALALAGGLGLITLGWWLRSRARRQVRIGITATARDPRRGLIEADRLEQQAERFSQSTCTVTMKTNVELPADSLWDQPRVEALADETMTAIRMAENLTPDATRINLIPTMPLHVAFWFGARLGQTHAREIVVHAIRQSDGAVPYFPATTLRTIDDGPGITPLTVEQSQSIEGGDPTRAALALDLQGRGKDFSTHVKEACRRDGIGHLLILGHDSKRLPEDRATYTGVVEQVCRVWQDDAPDKARTGEYAIFLSGPVAIGVALGARLAAQSRGRWTAYTFDKDNNTYEPFPFRPLAAH</sequence>
<feature type="domain" description="SMODS-associated and fused to various effectors" evidence="2">
    <location>
        <begin position="116"/>
        <end position="213"/>
    </location>
</feature>
<evidence type="ECO:0000313" key="3">
    <source>
        <dbReference type="EMBL" id="MCP2331671.1"/>
    </source>
</evidence>
<comment type="caution">
    <text evidence="3">The sequence shown here is derived from an EMBL/GenBank/DDBJ whole genome shotgun (WGS) entry which is preliminary data.</text>
</comment>
<keyword evidence="4" id="KW-1185">Reference proteome</keyword>
<dbReference type="Pfam" id="PF18145">
    <property type="entry name" value="SAVED"/>
    <property type="match status" value="1"/>
</dbReference>
<dbReference type="Proteomes" id="UP000791080">
    <property type="component" value="Unassembled WGS sequence"/>
</dbReference>
<reference evidence="3 4" key="1">
    <citation type="submission" date="2013-07" db="EMBL/GenBank/DDBJ databases">
        <authorList>
            <consortium name="DOE Joint Genome Institute"/>
            <person name="Reeve W."/>
            <person name="Huntemann M."/>
            <person name="Han J."/>
            <person name="Chen A."/>
            <person name="Kyrpides N."/>
            <person name="Mavromatis K."/>
            <person name="Markowitz V."/>
            <person name="Palaniappan K."/>
            <person name="Ivanova N."/>
            <person name="Schaumberg A."/>
            <person name="Pati A."/>
            <person name="Liolios K."/>
            <person name="Nordberg H.P."/>
            <person name="Cantor M.N."/>
            <person name="Hua S.X."/>
            <person name="Woyke T."/>
        </authorList>
    </citation>
    <scope>NUCLEOTIDE SEQUENCE [LARGE SCALE GENOMIC DNA]</scope>
    <source>
        <strain evidence="3 4">DSM 43889</strain>
    </source>
</reference>
<gene>
    <name evidence="3" type="ORF">G443_001941</name>
</gene>
<organism evidence="3 4">
    <name type="scientific">Actinoalloteichus caeruleus DSM 43889</name>
    <dbReference type="NCBI Taxonomy" id="1120930"/>
    <lineage>
        <taxon>Bacteria</taxon>
        <taxon>Bacillati</taxon>
        <taxon>Actinomycetota</taxon>
        <taxon>Actinomycetes</taxon>
        <taxon>Pseudonocardiales</taxon>
        <taxon>Pseudonocardiaceae</taxon>
        <taxon>Actinoalloteichus</taxon>
        <taxon>Actinoalloteichus cyanogriseus</taxon>
    </lineage>
</organism>
<feature type="transmembrane region" description="Helical" evidence="1">
    <location>
        <begin position="65"/>
        <end position="84"/>
    </location>
</feature>
<reference evidence="3 4" key="2">
    <citation type="submission" date="2022-06" db="EMBL/GenBank/DDBJ databases">
        <title>Genomic Encyclopedia of Type Strains, Phase I: the one thousand microbial genomes (KMG-I) project.</title>
        <authorList>
            <person name="Kyrpides N."/>
        </authorList>
    </citation>
    <scope>NUCLEOTIDE SEQUENCE [LARGE SCALE GENOMIC DNA]</scope>
    <source>
        <strain evidence="3 4">DSM 43889</strain>
    </source>
</reference>
<protein>
    <recommendedName>
        <fullName evidence="2">SMODS-associated and fused to various effectors domain-containing protein</fullName>
    </recommendedName>
</protein>
<evidence type="ECO:0000313" key="4">
    <source>
        <dbReference type="Proteomes" id="UP000791080"/>
    </source>
</evidence>
<dbReference type="InterPro" id="IPR040836">
    <property type="entry name" value="SAVED"/>
</dbReference>
<accession>A0ABT1JGR8</accession>
<evidence type="ECO:0000256" key="1">
    <source>
        <dbReference type="SAM" id="Phobius"/>
    </source>
</evidence>
<dbReference type="EMBL" id="AUBJ02000001">
    <property type="protein sequence ID" value="MCP2331671.1"/>
    <property type="molecule type" value="Genomic_DNA"/>
</dbReference>
<keyword evidence="1" id="KW-1133">Transmembrane helix</keyword>
<dbReference type="NCBIfam" id="NF033611">
    <property type="entry name" value="SAVED"/>
    <property type="match status" value="1"/>
</dbReference>
<name>A0ABT1JGR8_ACTCY</name>
<dbReference type="RefSeq" id="WP_245588750.1">
    <property type="nucleotide sequence ID" value="NZ_AUBJ02000001.1"/>
</dbReference>
<proteinExistence type="predicted"/>
<keyword evidence="1" id="KW-0812">Transmembrane</keyword>
<evidence type="ECO:0000259" key="2">
    <source>
        <dbReference type="Pfam" id="PF18145"/>
    </source>
</evidence>